<dbReference type="InterPro" id="IPR037159">
    <property type="entry name" value="RNA_POL_N_sf"/>
</dbReference>
<dbReference type="InterPro" id="IPR046950">
    <property type="entry name" value="DNA-dir_Rpol_C_phage-type"/>
</dbReference>
<evidence type="ECO:0000256" key="2">
    <source>
        <dbReference type="ARBA" id="ARBA00012418"/>
    </source>
</evidence>
<dbReference type="InterPro" id="IPR029262">
    <property type="entry name" value="RPOL_N"/>
</dbReference>
<evidence type="ECO:0000256" key="1">
    <source>
        <dbReference type="ARBA" id="ARBA00009493"/>
    </source>
</evidence>
<dbReference type="AlphaFoldDB" id="A0A9E9LCL5"/>
<dbReference type="PANTHER" id="PTHR10102:SF0">
    <property type="entry name" value="DNA-DIRECTED RNA POLYMERASE, MITOCHONDRIAL"/>
    <property type="match status" value="1"/>
</dbReference>
<dbReference type="Pfam" id="PF00940">
    <property type="entry name" value="RNA_pol"/>
    <property type="match status" value="1"/>
</dbReference>
<dbReference type="InterPro" id="IPR024075">
    <property type="entry name" value="DNA-dir_RNA_pol_helix_hairp_sf"/>
</dbReference>
<organism evidence="10">
    <name type="scientific">Oxalobacter aliiformigenes</name>
    <dbReference type="NCBI Taxonomy" id="2946593"/>
    <lineage>
        <taxon>Bacteria</taxon>
        <taxon>Pseudomonadati</taxon>
        <taxon>Pseudomonadota</taxon>
        <taxon>Betaproteobacteria</taxon>
        <taxon>Burkholderiales</taxon>
        <taxon>Oxalobacteraceae</taxon>
        <taxon>Oxalobacter</taxon>
    </lineage>
</organism>
<dbReference type="GO" id="GO:0003677">
    <property type="term" value="F:DNA binding"/>
    <property type="evidence" value="ECO:0007669"/>
    <property type="project" value="InterPro"/>
</dbReference>
<evidence type="ECO:0000259" key="9">
    <source>
        <dbReference type="Pfam" id="PF14700"/>
    </source>
</evidence>
<comment type="similarity">
    <text evidence="1">Belongs to the phage and mitochondrial RNA polymerase family.</text>
</comment>
<evidence type="ECO:0000256" key="3">
    <source>
        <dbReference type="ARBA" id="ARBA00022478"/>
    </source>
</evidence>
<evidence type="ECO:0000256" key="7">
    <source>
        <dbReference type="ARBA" id="ARBA00048552"/>
    </source>
</evidence>
<dbReference type="SUPFAM" id="SSF56672">
    <property type="entry name" value="DNA/RNA polymerases"/>
    <property type="match status" value="1"/>
</dbReference>
<name>A0A9E9LCL5_9BURK</name>
<keyword evidence="5" id="KW-0548">Nucleotidyltransferase</keyword>
<sequence>MKLIALCQSSLGLVQVVDIRKGSRTTKMLTALPEILQWMKERTDFLGGLRPVYEPMVVRPKNWTTPYDGGYLSSDIKPLRLVKRGARACFGTLEKADMPVVYEAVNAIRNTAWQINTWVLEVMQTFRDNRIQAGEMPLKDGIPLPEKPFDIETNPQAQLKYRREANEVYLINTANRSKRAHFEIILDIARRYAQYKKFYQPHQLDFRGRVYAVSPLSCQGSDTTKALLRFANGKPLESEGWKWLAVHGAGLIGNDKVSFEDRVNFILDNEDVILAIAENPYDNRQWFSEIGGYEVDKPWQFLAWCKDWEGFVKYSEAYVSKIPVAFDGSCSGLQHYSAMLKDEKVGATVNLLPGDKPSDVYAMVAEEVLKAVNHDLENGTVDELKLVDNEPKFEEGTRTFARQWLEFGINRKVTKRAVMTLCYGSKQLGFAGQLIEDCVRKTRMNEELLSFTCSGKPAITLPGKSALQ</sequence>
<dbReference type="GO" id="GO:0000428">
    <property type="term" value="C:DNA-directed RNA polymerase complex"/>
    <property type="evidence" value="ECO:0007669"/>
    <property type="project" value="UniProtKB-KW"/>
</dbReference>
<dbReference type="Pfam" id="PF14700">
    <property type="entry name" value="RPOL_N"/>
    <property type="match status" value="1"/>
</dbReference>
<protein>
    <recommendedName>
        <fullName evidence="2">DNA-directed RNA polymerase</fullName>
        <ecNumber evidence="2">2.7.7.6</ecNumber>
    </recommendedName>
</protein>
<keyword evidence="3" id="KW-0240">DNA-directed RNA polymerase</keyword>
<evidence type="ECO:0000256" key="6">
    <source>
        <dbReference type="ARBA" id="ARBA00023163"/>
    </source>
</evidence>
<dbReference type="Gene3D" id="1.10.287.260">
    <property type="match status" value="1"/>
</dbReference>
<dbReference type="InterPro" id="IPR043502">
    <property type="entry name" value="DNA/RNA_pol_sf"/>
</dbReference>
<evidence type="ECO:0000313" key="10">
    <source>
        <dbReference type="EMBL" id="WAV90565.1"/>
    </source>
</evidence>
<dbReference type="PANTHER" id="PTHR10102">
    <property type="entry name" value="DNA-DIRECTED RNA POLYMERASE, MITOCHONDRIAL"/>
    <property type="match status" value="1"/>
</dbReference>
<dbReference type="GO" id="GO:0003899">
    <property type="term" value="F:DNA-directed RNA polymerase activity"/>
    <property type="evidence" value="ECO:0007669"/>
    <property type="project" value="UniProtKB-EC"/>
</dbReference>
<dbReference type="RefSeq" id="WP_269315599.1">
    <property type="nucleotide sequence ID" value="NZ_CP098251.1"/>
</dbReference>
<proteinExistence type="inferred from homology"/>
<keyword evidence="4" id="KW-0808">Transferase</keyword>
<dbReference type="Proteomes" id="UP001164819">
    <property type="component" value="Chromosome"/>
</dbReference>
<keyword evidence="6" id="KW-0804">Transcription</keyword>
<evidence type="ECO:0000256" key="5">
    <source>
        <dbReference type="ARBA" id="ARBA00022695"/>
    </source>
</evidence>
<dbReference type="EC" id="2.7.7.6" evidence="2"/>
<reference evidence="10" key="1">
    <citation type="journal article" date="2022" name="Front. Microbiol.">
        <title>New perspectives on an old grouping: The genomic and phenotypic variability of Oxalobacter formigenes and the implications for calcium oxalate stone prevention.</title>
        <authorList>
            <person name="Chmiel J.A."/>
            <person name="Carr C."/>
            <person name="Stuivenberg G.A."/>
            <person name="Venema R."/>
            <person name="Chanyi R.M."/>
            <person name="Al K.F."/>
            <person name="Giguere D."/>
            <person name="Say H."/>
            <person name="Akouris P.P."/>
            <person name="Dominguez Romero S.A."/>
            <person name="Kwong A."/>
            <person name="Tai V."/>
            <person name="Koval S.F."/>
            <person name="Razvi H."/>
            <person name="Bjazevic J."/>
            <person name="Burton J.P."/>
        </authorList>
    </citation>
    <scope>NUCLEOTIDE SEQUENCE</scope>
    <source>
        <strain evidence="10">OxK</strain>
    </source>
</reference>
<accession>A0A9E9LCL5</accession>
<feature type="domain" description="DNA-directed RNA polymerase C-terminal" evidence="8">
    <location>
        <begin position="234"/>
        <end position="446"/>
    </location>
</feature>
<comment type="catalytic activity">
    <reaction evidence="7">
        <text>RNA(n) + a ribonucleoside 5'-triphosphate = RNA(n+1) + diphosphate</text>
        <dbReference type="Rhea" id="RHEA:21248"/>
        <dbReference type="Rhea" id="RHEA-COMP:14527"/>
        <dbReference type="Rhea" id="RHEA-COMP:17342"/>
        <dbReference type="ChEBI" id="CHEBI:33019"/>
        <dbReference type="ChEBI" id="CHEBI:61557"/>
        <dbReference type="ChEBI" id="CHEBI:140395"/>
        <dbReference type="EC" id="2.7.7.6"/>
    </reaction>
</comment>
<dbReference type="EMBL" id="CP098251">
    <property type="protein sequence ID" value="WAV90565.1"/>
    <property type="molecule type" value="Genomic_DNA"/>
</dbReference>
<evidence type="ECO:0000256" key="4">
    <source>
        <dbReference type="ARBA" id="ARBA00022679"/>
    </source>
</evidence>
<feature type="domain" description="DNA-directed RNA polymerase N-terminal" evidence="9">
    <location>
        <begin position="16"/>
        <end position="108"/>
    </location>
</feature>
<dbReference type="Gene3D" id="1.10.150.20">
    <property type="entry name" value="5' to 3' exonuclease, C-terminal subdomain"/>
    <property type="match status" value="1"/>
</dbReference>
<dbReference type="InterPro" id="IPR002092">
    <property type="entry name" value="DNA-dir_Rpol_phage-type"/>
</dbReference>
<dbReference type="Gene3D" id="1.10.287.280">
    <property type="match status" value="1"/>
</dbReference>
<evidence type="ECO:0000259" key="8">
    <source>
        <dbReference type="Pfam" id="PF00940"/>
    </source>
</evidence>
<gene>
    <name evidence="10" type="ORF">NB646_06750</name>
</gene>
<dbReference type="Gene3D" id="1.10.1320.10">
    <property type="entry name" value="DNA-directed RNA polymerase, N-terminal domain"/>
    <property type="match status" value="1"/>
</dbReference>
<dbReference type="GO" id="GO:0006351">
    <property type="term" value="P:DNA-templated transcription"/>
    <property type="evidence" value="ECO:0007669"/>
    <property type="project" value="InterPro"/>
</dbReference>
<dbReference type="PROSITE" id="PS00489">
    <property type="entry name" value="RNA_POL_PHAGE_2"/>
    <property type="match status" value="1"/>
</dbReference>
<dbReference type="PROSITE" id="PS00900">
    <property type="entry name" value="RNA_POL_PHAGE_1"/>
    <property type="match status" value="1"/>
</dbReference>